<accession>A0AA40EAH7</accession>
<sequence>MASTIEPRSRSAYTVEWVCALPKEQTASMAIMDAIHPILPKPPGDPNNYTLGSVGKHNIVIACVPKGQIGTNSTATVTTWMALTSSREWSKHTSSLNNPPTALPAALGKLESEHELTVTKIPEYLDGMGKKWLRLKYLNAPGDEGEHEGDEENCRYCDKTRILRRKPREARVHYDLIASGNQVIKDAVFRDKLNSNFGKQLSVRVIRGICDYADSHKNKALQEHTAAVAAALAKELLQ</sequence>
<evidence type="ECO:0000313" key="2">
    <source>
        <dbReference type="Proteomes" id="UP001172102"/>
    </source>
</evidence>
<protein>
    <submittedName>
        <fullName evidence="1">Uncharacterized protein</fullName>
    </submittedName>
</protein>
<reference evidence="1" key="1">
    <citation type="submission" date="2023-06" db="EMBL/GenBank/DDBJ databases">
        <title>Genome-scale phylogeny and comparative genomics of the fungal order Sordariales.</title>
        <authorList>
            <consortium name="Lawrence Berkeley National Laboratory"/>
            <person name="Hensen N."/>
            <person name="Bonometti L."/>
            <person name="Westerberg I."/>
            <person name="Brannstrom I.O."/>
            <person name="Guillou S."/>
            <person name="Cros-Aarteil S."/>
            <person name="Calhoun S."/>
            <person name="Haridas S."/>
            <person name="Kuo A."/>
            <person name="Mondo S."/>
            <person name="Pangilinan J."/>
            <person name="Riley R."/>
            <person name="Labutti K."/>
            <person name="Andreopoulos B."/>
            <person name="Lipzen A."/>
            <person name="Chen C."/>
            <person name="Yanf M."/>
            <person name="Daum C."/>
            <person name="Ng V."/>
            <person name="Clum A."/>
            <person name="Steindorff A."/>
            <person name="Ohm R."/>
            <person name="Martin F."/>
            <person name="Silar P."/>
            <person name="Natvig D."/>
            <person name="Lalanne C."/>
            <person name="Gautier V."/>
            <person name="Ament-Velasquez S.L."/>
            <person name="Kruys A."/>
            <person name="Hutchinson M.I."/>
            <person name="Powell A.J."/>
            <person name="Barry K."/>
            <person name="Miller A.N."/>
            <person name="Grigoriev I.V."/>
            <person name="Debuchy R."/>
            <person name="Gladieux P."/>
            <person name="Thoren M.H."/>
            <person name="Johannesson H."/>
        </authorList>
    </citation>
    <scope>NUCLEOTIDE SEQUENCE</scope>
    <source>
        <strain evidence="1">SMH4607-1</strain>
    </source>
</reference>
<dbReference type="SUPFAM" id="SSF53167">
    <property type="entry name" value="Purine and uridine phosphorylases"/>
    <property type="match status" value="1"/>
</dbReference>
<evidence type="ECO:0000313" key="1">
    <source>
        <dbReference type="EMBL" id="KAK0730086.1"/>
    </source>
</evidence>
<organism evidence="1 2">
    <name type="scientific">Lasiosphaeris hirsuta</name>
    <dbReference type="NCBI Taxonomy" id="260670"/>
    <lineage>
        <taxon>Eukaryota</taxon>
        <taxon>Fungi</taxon>
        <taxon>Dikarya</taxon>
        <taxon>Ascomycota</taxon>
        <taxon>Pezizomycotina</taxon>
        <taxon>Sordariomycetes</taxon>
        <taxon>Sordariomycetidae</taxon>
        <taxon>Sordariales</taxon>
        <taxon>Lasiosphaeriaceae</taxon>
        <taxon>Lasiosphaeris</taxon>
    </lineage>
</organism>
<dbReference type="InterPro" id="IPR035994">
    <property type="entry name" value="Nucleoside_phosphorylase_sf"/>
</dbReference>
<gene>
    <name evidence="1" type="ORF">B0H67DRAFT_596337</name>
</gene>
<dbReference type="AlphaFoldDB" id="A0AA40EAH7"/>
<keyword evidence="2" id="KW-1185">Reference proteome</keyword>
<proteinExistence type="predicted"/>
<dbReference type="GO" id="GO:0003824">
    <property type="term" value="F:catalytic activity"/>
    <property type="evidence" value="ECO:0007669"/>
    <property type="project" value="InterPro"/>
</dbReference>
<dbReference type="Proteomes" id="UP001172102">
    <property type="component" value="Unassembled WGS sequence"/>
</dbReference>
<name>A0AA40EAH7_9PEZI</name>
<comment type="caution">
    <text evidence="1">The sequence shown here is derived from an EMBL/GenBank/DDBJ whole genome shotgun (WGS) entry which is preliminary data.</text>
</comment>
<dbReference type="Gene3D" id="3.40.50.1580">
    <property type="entry name" value="Nucleoside phosphorylase domain"/>
    <property type="match status" value="2"/>
</dbReference>
<dbReference type="InterPro" id="IPR053137">
    <property type="entry name" value="NLR-like"/>
</dbReference>
<dbReference type="PANTHER" id="PTHR46082:SF11">
    <property type="entry name" value="AAA+ ATPASE DOMAIN-CONTAINING PROTEIN-RELATED"/>
    <property type="match status" value="1"/>
</dbReference>
<dbReference type="GO" id="GO:0009116">
    <property type="term" value="P:nucleoside metabolic process"/>
    <property type="evidence" value="ECO:0007669"/>
    <property type="project" value="InterPro"/>
</dbReference>
<dbReference type="PANTHER" id="PTHR46082">
    <property type="entry name" value="ATP/GTP-BINDING PROTEIN-RELATED"/>
    <property type="match status" value="1"/>
</dbReference>
<dbReference type="EMBL" id="JAUKUA010000001">
    <property type="protein sequence ID" value="KAK0730086.1"/>
    <property type="molecule type" value="Genomic_DNA"/>
</dbReference>